<dbReference type="PROSITE" id="PS51668">
    <property type="entry name" value="TSAA_2"/>
    <property type="match status" value="1"/>
</dbReference>
<keyword evidence="6" id="KW-1185">Reference proteome</keyword>
<dbReference type="InterPro" id="IPR023370">
    <property type="entry name" value="TrmO-like_N"/>
</dbReference>
<accession>A0A2G1UIU0</accession>
<reference evidence="5 6" key="1">
    <citation type="submission" date="2017-09" db="EMBL/GenBank/DDBJ databases">
        <title>The draft genome sequences of Marinobacter sp. PWS21.</title>
        <authorList>
            <person name="Cao J."/>
        </authorList>
    </citation>
    <scope>NUCLEOTIDE SEQUENCE [LARGE SCALE GENOMIC DNA]</scope>
    <source>
        <strain evidence="5 6">PWS21</strain>
    </source>
</reference>
<dbReference type="PANTHER" id="PTHR12818">
    <property type="entry name" value="TRNA (ADENINE(37)-N6)-METHYLTRANSFERASE"/>
    <property type="match status" value="1"/>
</dbReference>
<feature type="region of interest" description="Disordered" evidence="3">
    <location>
        <begin position="1"/>
        <end position="24"/>
    </location>
</feature>
<dbReference type="Gene3D" id="3.30.2310.10">
    <property type="entry name" value="YaeB-like"/>
    <property type="match status" value="1"/>
</dbReference>
<dbReference type="NCBIfam" id="TIGR00104">
    <property type="entry name" value="tRNA_TsaA"/>
    <property type="match status" value="1"/>
</dbReference>
<comment type="similarity">
    <text evidence="2">Belongs to the tRNA methyltransferase O family.</text>
</comment>
<name>A0A2G1UIU0_9GAMM</name>
<evidence type="ECO:0000259" key="4">
    <source>
        <dbReference type="PROSITE" id="PS51668"/>
    </source>
</evidence>
<dbReference type="InterPro" id="IPR036414">
    <property type="entry name" value="YaeB_N_sf"/>
</dbReference>
<organism evidence="5 6">
    <name type="scientific">Marinobacter profundi</name>
    <dbReference type="NCBI Taxonomy" id="2666256"/>
    <lineage>
        <taxon>Bacteria</taxon>
        <taxon>Pseudomonadati</taxon>
        <taxon>Pseudomonadota</taxon>
        <taxon>Gammaproteobacteria</taxon>
        <taxon>Pseudomonadales</taxon>
        <taxon>Marinobacteraceae</taxon>
        <taxon>Marinobacter</taxon>
    </lineage>
</organism>
<dbReference type="Pfam" id="PF18389">
    <property type="entry name" value="TrmO_C"/>
    <property type="match status" value="1"/>
</dbReference>
<sequence>MPHNPGSRPAPKSRPVSRTNPARPATEALTLTPVAFTRSCFRDKFGVPRQPGLTRHAWADLVIEPPFDREEAFRGLETCSHIWLTFQFHEAVREEWRPVVRPPRLGGNKKVGVFASRSPFRPNSLGLSVVRNEGLQRVDGRLVLRIRDHDLIDGTPILDIKPYLPFADSIPDARIGWADSAPTERLPVFFSVEAEQQLAGLPTERYPEFRALIEDVVSYDPRPSFRRGRDEARIYGAHLYDFNVRFRFVTLTDREEDGAVNRDSAGIDRAAVDGAHDRGVEVLTVC</sequence>
<dbReference type="Gene3D" id="2.40.30.70">
    <property type="entry name" value="YaeB-like"/>
    <property type="match status" value="1"/>
</dbReference>
<keyword evidence="5" id="KW-0489">Methyltransferase</keyword>
<evidence type="ECO:0000313" key="6">
    <source>
        <dbReference type="Proteomes" id="UP000231409"/>
    </source>
</evidence>
<dbReference type="InterPro" id="IPR040372">
    <property type="entry name" value="YaeB-like"/>
</dbReference>
<evidence type="ECO:0000256" key="1">
    <source>
        <dbReference type="ARBA" id="ARBA00022691"/>
    </source>
</evidence>
<dbReference type="GO" id="GO:0032259">
    <property type="term" value="P:methylation"/>
    <property type="evidence" value="ECO:0007669"/>
    <property type="project" value="UniProtKB-KW"/>
</dbReference>
<dbReference type="RefSeq" id="WP_099615373.1">
    <property type="nucleotide sequence ID" value="NZ_KZ319373.1"/>
</dbReference>
<dbReference type="CDD" id="cd09281">
    <property type="entry name" value="UPF0066"/>
    <property type="match status" value="1"/>
</dbReference>
<dbReference type="InterPro" id="IPR023368">
    <property type="entry name" value="UPF0066_cons_site"/>
</dbReference>
<dbReference type="GO" id="GO:0008168">
    <property type="term" value="F:methyltransferase activity"/>
    <property type="evidence" value="ECO:0007669"/>
    <property type="project" value="UniProtKB-KW"/>
</dbReference>
<dbReference type="SUPFAM" id="SSF118196">
    <property type="entry name" value="YaeB-like"/>
    <property type="match status" value="1"/>
</dbReference>
<dbReference type="Proteomes" id="UP000231409">
    <property type="component" value="Unassembled WGS sequence"/>
</dbReference>
<dbReference type="PANTHER" id="PTHR12818:SF0">
    <property type="entry name" value="TRNA (ADENINE(37)-N6)-METHYLTRANSFERASE"/>
    <property type="match status" value="1"/>
</dbReference>
<dbReference type="AlphaFoldDB" id="A0A2G1UIU0"/>
<keyword evidence="5" id="KW-0808">Transferase</keyword>
<evidence type="ECO:0000313" key="5">
    <source>
        <dbReference type="EMBL" id="PHQ14421.1"/>
    </source>
</evidence>
<feature type="domain" description="TsaA-like" evidence="4">
    <location>
        <begin position="31"/>
        <end position="172"/>
    </location>
</feature>
<dbReference type="InterPro" id="IPR041369">
    <property type="entry name" value="TrmO_C"/>
</dbReference>
<proteinExistence type="inferred from homology"/>
<evidence type="ECO:0000256" key="3">
    <source>
        <dbReference type="SAM" id="MobiDB-lite"/>
    </source>
</evidence>
<dbReference type="EMBL" id="NTFH01000010">
    <property type="protein sequence ID" value="PHQ14421.1"/>
    <property type="molecule type" value="Genomic_DNA"/>
</dbReference>
<evidence type="ECO:0000256" key="2">
    <source>
        <dbReference type="ARBA" id="ARBA00033753"/>
    </source>
</evidence>
<gene>
    <name evidence="5" type="primary">tsaA</name>
    <name evidence="5" type="ORF">CLH61_14000</name>
</gene>
<keyword evidence="1" id="KW-0949">S-adenosyl-L-methionine</keyword>
<comment type="caution">
    <text evidence="5">The sequence shown here is derived from an EMBL/GenBank/DDBJ whole genome shotgun (WGS) entry which is preliminary data.</text>
</comment>
<protein>
    <submittedName>
        <fullName evidence="5">tRNA (N6-threonylcarbamoyladenosine(37)-N6)-methyltransferase TrmO</fullName>
    </submittedName>
</protein>
<dbReference type="PROSITE" id="PS01318">
    <property type="entry name" value="TSAA_1"/>
    <property type="match status" value="1"/>
</dbReference>
<dbReference type="InterPro" id="IPR036413">
    <property type="entry name" value="YaeB-like_sf"/>
</dbReference>
<dbReference type="Pfam" id="PF01980">
    <property type="entry name" value="TrmO_N"/>
    <property type="match status" value="1"/>
</dbReference>